<gene>
    <name evidence="1" type="ORF">vBKpMFBKp24_170</name>
</gene>
<sequence length="134" mass="15634">MFKSKRNDPAVFVKDNTLGDIFLYLRSGDFDGGCKLHYLFSLVEKKVKAIPDDLYQLTYGPERNLRLADVKDIDPHAYYFCIKTQRLFQGFNRVMTNNFPVQWSVVGTYVSLVREAVTIPEHEFVSEFKKVVRE</sequence>
<dbReference type="Proteomes" id="UP000596381">
    <property type="component" value="Segment"/>
</dbReference>
<organism evidence="1 2">
    <name type="scientific">Klebsiella phage vB_KpM_FBKp24</name>
    <dbReference type="NCBI Taxonomy" id="2801834"/>
    <lineage>
        <taxon>Viruses</taxon>
        <taxon>Duplodnaviria</taxon>
        <taxon>Heunggongvirae</taxon>
        <taxon>Uroviricota</taxon>
        <taxon>Caudoviricetes</taxon>
        <taxon>Chimalliviridae</taxon>
        <taxon>Maaswegvirus</taxon>
        <taxon>Maaswegvirus Kp24</taxon>
    </lineage>
</organism>
<accession>A0A7U0GBR3</accession>
<dbReference type="EMBL" id="MW394391">
    <property type="protein sequence ID" value="QQV92235.1"/>
    <property type="molecule type" value="Genomic_DNA"/>
</dbReference>
<keyword evidence="2" id="KW-1185">Reference proteome</keyword>
<proteinExistence type="predicted"/>
<evidence type="ECO:0000313" key="2">
    <source>
        <dbReference type="Proteomes" id="UP000596381"/>
    </source>
</evidence>
<protein>
    <submittedName>
        <fullName evidence="1">Uncharacterized protein</fullName>
    </submittedName>
</protein>
<reference evidence="1 2" key="1">
    <citation type="submission" date="2020-12" db="EMBL/GenBank/DDBJ databases">
        <title>Genomic characterization of four novel bacteriophages infecting Klebsiella pneumoniae.</title>
        <authorList>
            <person name="Estrada Bonilla B."/>
            <person name="Costa A.R."/>
            <person name="van Rossum T."/>
            <person name="Hagedoorn S."/>
            <person name="Wallinga H."/>
            <person name="Xiao M."/>
            <person name="Song W."/>
            <person name="Haas P.-J."/>
            <person name="Nobrega F.L."/>
            <person name="Brouns S.J.J."/>
        </authorList>
    </citation>
    <scope>NUCLEOTIDE SEQUENCE [LARGE SCALE GENOMIC DNA]</scope>
</reference>
<evidence type="ECO:0000313" key="1">
    <source>
        <dbReference type="EMBL" id="QQV92235.1"/>
    </source>
</evidence>
<name>A0A7U0GBR3_9CAUD</name>